<name>A0ABS0DAA7_9NOCA</name>
<feature type="transmembrane region" description="Helical" evidence="1">
    <location>
        <begin position="55"/>
        <end position="74"/>
    </location>
</feature>
<evidence type="ECO:0000313" key="3">
    <source>
        <dbReference type="EMBL" id="MBF6355070.1"/>
    </source>
</evidence>
<protein>
    <submittedName>
        <fullName evidence="3">Amino acid-binding protein</fullName>
    </submittedName>
</protein>
<keyword evidence="1" id="KW-0472">Membrane</keyword>
<dbReference type="SUPFAM" id="SSF55021">
    <property type="entry name" value="ACT-like"/>
    <property type="match status" value="1"/>
</dbReference>
<gene>
    <name evidence="3" type="ORF">IU449_11030</name>
</gene>
<feature type="domain" description="ACT" evidence="2">
    <location>
        <begin position="105"/>
        <end position="185"/>
    </location>
</feature>
<dbReference type="RefSeq" id="WP_195001725.1">
    <property type="nucleotide sequence ID" value="NZ_JADLQN010000001.1"/>
</dbReference>
<keyword evidence="1" id="KW-1133">Transmembrane helix</keyword>
<accession>A0ABS0DAA7</accession>
<comment type="caution">
    <text evidence="3">The sequence shown here is derived from an EMBL/GenBank/DDBJ whole genome shotgun (WGS) entry which is preliminary data.</text>
</comment>
<dbReference type="Proteomes" id="UP000707731">
    <property type="component" value="Unassembled WGS sequence"/>
</dbReference>
<keyword evidence="4" id="KW-1185">Reference proteome</keyword>
<dbReference type="Gene3D" id="3.30.70.260">
    <property type="match status" value="1"/>
</dbReference>
<evidence type="ECO:0000313" key="4">
    <source>
        <dbReference type="Proteomes" id="UP000707731"/>
    </source>
</evidence>
<reference evidence="3 4" key="1">
    <citation type="submission" date="2020-10" db="EMBL/GenBank/DDBJ databases">
        <title>Identification of Nocardia species via Next-generation sequencing and recognition of intraspecies genetic diversity.</title>
        <authorList>
            <person name="Li P."/>
            <person name="Li P."/>
            <person name="Lu B."/>
        </authorList>
    </citation>
    <scope>NUCLEOTIDE SEQUENCE [LARGE SCALE GENOMIC DNA]</scope>
    <source>
        <strain evidence="3 4">BJ06-0143</strain>
    </source>
</reference>
<dbReference type="InterPro" id="IPR002912">
    <property type="entry name" value="ACT_dom"/>
</dbReference>
<sequence>MRPTSARLRLHSIACDVCGRLPHPPRTRLALAKLAAVFPVELLLHAAVIRWHPPYLVTVLLLTVTTTILVIWVVEPSAMRLLGRWLHKSELRFREAADAAPALWRIRVRLADRPGQLEALTARLAHRRVNILAVHVHRLEADVLDELVVSAPEELGRRALEALLTQAGGHAVGVWRASALTLIDGQTKALGIAARVAADPAELPLAVAELLGARYLAPGTDPGPPGRPETTLDLAHGDSVLRFVRPDEPFTPAETARAHRLGDLATSVRRI</sequence>
<organism evidence="3 4">
    <name type="scientific">Nocardia higoensis</name>
    <dbReference type="NCBI Taxonomy" id="228599"/>
    <lineage>
        <taxon>Bacteria</taxon>
        <taxon>Bacillati</taxon>
        <taxon>Actinomycetota</taxon>
        <taxon>Actinomycetes</taxon>
        <taxon>Mycobacteriales</taxon>
        <taxon>Nocardiaceae</taxon>
        <taxon>Nocardia</taxon>
    </lineage>
</organism>
<keyword evidence="1" id="KW-0812">Transmembrane</keyword>
<evidence type="ECO:0000259" key="2">
    <source>
        <dbReference type="PROSITE" id="PS51671"/>
    </source>
</evidence>
<dbReference type="InterPro" id="IPR045865">
    <property type="entry name" value="ACT-like_dom_sf"/>
</dbReference>
<dbReference type="PROSITE" id="PS51671">
    <property type="entry name" value="ACT"/>
    <property type="match status" value="1"/>
</dbReference>
<evidence type="ECO:0000256" key="1">
    <source>
        <dbReference type="SAM" id="Phobius"/>
    </source>
</evidence>
<dbReference type="EMBL" id="JADLQN010000001">
    <property type="protein sequence ID" value="MBF6355070.1"/>
    <property type="molecule type" value="Genomic_DNA"/>
</dbReference>
<proteinExistence type="predicted"/>